<dbReference type="GO" id="GO:0006633">
    <property type="term" value="P:fatty acid biosynthetic process"/>
    <property type="evidence" value="ECO:0007669"/>
    <property type="project" value="InterPro"/>
</dbReference>
<dbReference type="Gene3D" id="3.90.226.10">
    <property type="entry name" value="2-enoyl-CoA Hydratase, Chain A, domain 1"/>
    <property type="match status" value="2"/>
</dbReference>
<dbReference type="InterPro" id="IPR051047">
    <property type="entry name" value="AccD/PCCB"/>
</dbReference>
<dbReference type="FunFam" id="3.90.226.10:FF:000016">
    <property type="entry name" value="Propionyl-CoA carboxylase, beta subunit"/>
    <property type="match status" value="1"/>
</dbReference>
<keyword evidence="5" id="KW-0436">Ligase</keyword>
<dbReference type="SUPFAM" id="SSF52096">
    <property type="entry name" value="ClpP/crotonase"/>
    <property type="match status" value="2"/>
</dbReference>
<dbReference type="PRINTS" id="PR01070">
    <property type="entry name" value="ACCCTRFRASEB"/>
</dbReference>
<evidence type="ECO:0000313" key="5">
    <source>
        <dbReference type="EMBL" id="SLM31614.1"/>
    </source>
</evidence>
<dbReference type="GO" id="GO:0004658">
    <property type="term" value="F:propionyl-CoA carboxylase activity"/>
    <property type="evidence" value="ECO:0007669"/>
    <property type="project" value="UniProtKB-ARBA"/>
</dbReference>
<evidence type="ECO:0000259" key="4">
    <source>
        <dbReference type="PROSITE" id="PS50989"/>
    </source>
</evidence>
<organism evidence="5 6">
    <name type="scientific">Desulfamplus magnetovallimortis</name>
    <dbReference type="NCBI Taxonomy" id="1246637"/>
    <lineage>
        <taxon>Bacteria</taxon>
        <taxon>Pseudomonadati</taxon>
        <taxon>Thermodesulfobacteriota</taxon>
        <taxon>Desulfobacteria</taxon>
        <taxon>Desulfobacterales</taxon>
        <taxon>Desulfobacteraceae</taxon>
        <taxon>Desulfamplus</taxon>
    </lineage>
</organism>
<gene>
    <name evidence="5" type="primary">pccB</name>
    <name evidence="5" type="ORF">MTBBW1_400021</name>
</gene>
<dbReference type="RefSeq" id="WP_080800526.1">
    <property type="nucleotide sequence ID" value="NZ_LT828541.1"/>
</dbReference>
<sequence>MGVIADKIKDLKERESRILGMGGEKALEKRREKGTLNARERLNLLFDPGSFREIDMFVTHRCVNFGMETKEIPADGVVTGHGKVDGRIVFAYSQDFTSRAGSLGEMQAKKICKIMDMAMKAGAPVVGLNDSGGARIQEGVDALSGYGEIFFRNASASGVIPQITAIMGPTAGGAVYSPAMTDWIFMVKDTSYMFITGPQVIKSVTGEEISFEELGGAMTHNEKSGVAHFACESDQDALEQIRILLSYLPSNNMEDPPIVETGDDPHRMDSALDLVIPDHPNQSYDVKEIITSIVDNGEFFEPHQYFAKNILICFARMNGRPIGIIANQPAHLAGCLDINASDKATRFIRFCDAFNIPMLTIADVPGYLPGSDQEWGGIIRHGAKLLWCYSEATVPKLLLITRKDYGGSYLAMCSKHLGADMAFAWPSAQIAVMGAEGAANVIHAREIKNSEDPAETRKQKISEYEELFSNPYCAASRGYVDAVIRPAETRSRLCDALDALCTKREMRPAKKHGNIPV</sequence>
<protein>
    <recommendedName>
        <fullName evidence="2">Propionyl-CoA carboxylase beta chain</fullName>
    </recommendedName>
</protein>
<dbReference type="InterPro" id="IPR011762">
    <property type="entry name" value="COA_CT_N"/>
</dbReference>
<dbReference type="Proteomes" id="UP000191931">
    <property type="component" value="Unassembled WGS sequence"/>
</dbReference>
<dbReference type="EMBL" id="FWEV01000282">
    <property type="protein sequence ID" value="SLM31614.1"/>
    <property type="molecule type" value="Genomic_DNA"/>
</dbReference>
<evidence type="ECO:0000259" key="3">
    <source>
        <dbReference type="PROSITE" id="PS50980"/>
    </source>
</evidence>
<dbReference type="OrthoDB" id="9803706at2"/>
<dbReference type="PANTHER" id="PTHR43842:SF2">
    <property type="entry name" value="PROPIONYL-COA CARBOXYLASE BETA CHAIN, MITOCHONDRIAL"/>
    <property type="match status" value="1"/>
</dbReference>
<comment type="similarity">
    <text evidence="1">Belongs to the AccD/PCCB family.</text>
</comment>
<dbReference type="InterPro" id="IPR000438">
    <property type="entry name" value="Acetyl_CoA_COase_Trfase_b_su"/>
</dbReference>
<feature type="domain" description="CoA carboxyltransferase N-terminal" evidence="3">
    <location>
        <begin position="4"/>
        <end position="260"/>
    </location>
</feature>
<reference evidence="5 6" key="1">
    <citation type="submission" date="2017-03" db="EMBL/GenBank/DDBJ databases">
        <authorList>
            <person name="Afonso C.L."/>
            <person name="Miller P.J."/>
            <person name="Scott M.A."/>
            <person name="Spackman E."/>
            <person name="Goraichik I."/>
            <person name="Dimitrov K.M."/>
            <person name="Suarez D.L."/>
            <person name="Swayne D.E."/>
        </authorList>
    </citation>
    <scope>NUCLEOTIDE SEQUENCE [LARGE SCALE GENOMIC DNA]</scope>
    <source>
        <strain evidence="5">PRJEB14757</strain>
    </source>
</reference>
<dbReference type="InterPro" id="IPR029045">
    <property type="entry name" value="ClpP/crotonase-like_dom_sf"/>
</dbReference>
<evidence type="ECO:0000256" key="1">
    <source>
        <dbReference type="ARBA" id="ARBA00006102"/>
    </source>
</evidence>
<dbReference type="STRING" id="1246637.MTBBW1_400021"/>
<dbReference type="PROSITE" id="PS50980">
    <property type="entry name" value="COA_CT_NTER"/>
    <property type="match status" value="1"/>
</dbReference>
<dbReference type="GO" id="GO:0009317">
    <property type="term" value="C:acetyl-CoA carboxylase complex"/>
    <property type="evidence" value="ECO:0007669"/>
    <property type="project" value="InterPro"/>
</dbReference>
<dbReference type="FunFam" id="3.90.226.10:FF:000017">
    <property type="entry name" value="Propionyl-CoA carboxylase subunit beta 5"/>
    <property type="match status" value="1"/>
</dbReference>
<evidence type="ECO:0000256" key="2">
    <source>
        <dbReference type="ARBA" id="ARBA00074538"/>
    </source>
</evidence>
<name>A0A1W1HGK9_9BACT</name>
<keyword evidence="6" id="KW-1185">Reference proteome</keyword>
<dbReference type="PANTHER" id="PTHR43842">
    <property type="entry name" value="PROPIONYL-COA CARBOXYLASE BETA CHAIN"/>
    <property type="match status" value="1"/>
</dbReference>
<feature type="domain" description="CoA carboxyltransferase C-terminal" evidence="4">
    <location>
        <begin position="267"/>
        <end position="499"/>
    </location>
</feature>
<dbReference type="Pfam" id="PF01039">
    <property type="entry name" value="Carboxyl_trans"/>
    <property type="match status" value="1"/>
</dbReference>
<evidence type="ECO:0000313" key="6">
    <source>
        <dbReference type="Proteomes" id="UP000191931"/>
    </source>
</evidence>
<dbReference type="AlphaFoldDB" id="A0A1W1HGK9"/>
<dbReference type="GO" id="GO:0015977">
    <property type="term" value="P:carbon fixation"/>
    <property type="evidence" value="ECO:0007669"/>
    <property type="project" value="UniProtKB-ARBA"/>
</dbReference>
<dbReference type="PROSITE" id="PS50989">
    <property type="entry name" value="COA_CT_CTER"/>
    <property type="match status" value="1"/>
</dbReference>
<dbReference type="InterPro" id="IPR011763">
    <property type="entry name" value="COA_CT_C"/>
</dbReference>
<proteinExistence type="inferred from homology"/>
<dbReference type="InterPro" id="IPR034733">
    <property type="entry name" value="AcCoA_carboxyl_beta"/>
</dbReference>
<dbReference type="GO" id="GO:0003989">
    <property type="term" value="F:acetyl-CoA carboxylase activity"/>
    <property type="evidence" value="ECO:0007669"/>
    <property type="project" value="InterPro"/>
</dbReference>
<accession>A0A1W1HGK9</accession>